<reference evidence="2" key="1">
    <citation type="submission" date="2021-02" db="EMBL/GenBank/DDBJ databases">
        <authorList>
            <person name="Dougan E. K."/>
            <person name="Rhodes N."/>
            <person name="Thang M."/>
            <person name="Chan C."/>
        </authorList>
    </citation>
    <scope>NUCLEOTIDE SEQUENCE</scope>
</reference>
<gene>
    <name evidence="2" type="ORF">SNEC2469_LOCUS9676</name>
</gene>
<accession>A0A812PUS4</accession>
<feature type="transmembrane region" description="Helical" evidence="1">
    <location>
        <begin position="130"/>
        <end position="157"/>
    </location>
</feature>
<keyword evidence="1" id="KW-1133">Transmembrane helix</keyword>
<proteinExistence type="predicted"/>
<dbReference type="Proteomes" id="UP000601435">
    <property type="component" value="Unassembled WGS sequence"/>
</dbReference>
<evidence type="ECO:0000313" key="2">
    <source>
        <dbReference type="EMBL" id="CAE7364780.1"/>
    </source>
</evidence>
<sequence>MSVSLVPCCSDCGADVRPPAEEVCALPLQPLSDDEEGSPASPVLTSKSRLEALTNVFPEESLVRSITLRKSLQQFGILWRMPMAHTSQTMANFYDWSEPAQGYDYFLSHAWRTSGWLKYFSLLFYSSHNFLLILMLVVAFIMYAICMLDLLPTLGYIRLVASDWTCPQNEPHPGCPLGPWVLVGGFLAVVAGLLIAPYLPSFCTSSDLCFVDAACIHQADPEKKQAGVDAIAGFLSKSRQLRILWSPPYFSRLWCVFEIAAYRKVNPRGALVLAPMFVERTVLLVVFGAFTMAGFFWIIDANNYDPRVKAIFVAFNPLILLVHFLRSNARDKTTLLQDLERFDLENVHCSLDSDR</sequence>
<protein>
    <submittedName>
        <fullName evidence="2">Uncharacterized protein</fullName>
    </submittedName>
</protein>
<keyword evidence="3" id="KW-1185">Reference proteome</keyword>
<feature type="non-terminal residue" evidence="2">
    <location>
        <position position="1"/>
    </location>
</feature>
<evidence type="ECO:0000256" key="1">
    <source>
        <dbReference type="SAM" id="Phobius"/>
    </source>
</evidence>
<dbReference type="AlphaFoldDB" id="A0A812PUS4"/>
<keyword evidence="1" id="KW-0812">Transmembrane</keyword>
<dbReference type="OrthoDB" id="420357at2759"/>
<comment type="caution">
    <text evidence="2">The sequence shown here is derived from an EMBL/GenBank/DDBJ whole genome shotgun (WGS) entry which is preliminary data.</text>
</comment>
<organism evidence="2 3">
    <name type="scientific">Symbiodinium necroappetens</name>
    <dbReference type="NCBI Taxonomy" id="1628268"/>
    <lineage>
        <taxon>Eukaryota</taxon>
        <taxon>Sar</taxon>
        <taxon>Alveolata</taxon>
        <taxon>Dinophyceae</taxon>
        <taxon>Suessiales</taxon>
        <taxon>Symbiodiniaceae</taxon>
        <taxon>Symbiodinium</taxon>
    </lineage>
</organism>
<feature type="transmembrane region" description="Helical" evidence="1">
    <location>
        <begin position="177"/>
        <end position="199"/>
    </location>
</feature>
<name>A0A812PUS4_9DINO</name>
<dbReference type="EMBL" id="CAJNJA010015617">
    <property type="protein sequence ID" value="CAE7364780.1"/>
    <property type="molecule type" value="Genomic_DNA"/>
</dbReference>
<feature type="transmembrane region" description="Helical" evidence="1">
    <location>
        <begin position="281"/>
        <end position="299"/>
    </location>
</feature>
<keyword evidence="1" id="KW-0472">Membrane</keyword>
<evidence type="ECO:0000313" key="3">
    <source>
        <dbReference type="Proteomes" id="UP000601435"/>
    </source>
</evidence>
<feature type="transmembrane region" description="Helical" evidence="1">
    <location>
        <begin position="311"/>
        <end position="329"/>
    </location>
</feature>